<dbReference type="NCBIfam" id="TIGR00842">
    <property type="entry name" value="bcct"/>
    <property type="match status" value="1"/>
</dbReference>
<keyword evidence="10" id="KW-1185">Reference proteome</keyword>
<dbReference type="PANTHER" id="PTHR30047:SF7">
    <property type="entry name" value="HIGH-AFFINITY CHOLINE TRANSPORT PROTEIN"/>
    <property type="match status" value="1"/>
</dbReference>
<dbReference type="RefSeq" id="WP_379879690.1">
    <property type="nucleotide sequence ID" value="NZ_JBHPON010000001.1"/>
</dbReference>
<keyword evidence="5 8" id="KW-0812">Transmembrane</keyword>
<keyword evidence="6 8" id="KW-1133">Transmembrane helix</keyword>
<feature type="transmembrane region" description="Helical" evidence="8">
    <location>
        <begin position="42"/>
        <end position="61"/>
    </location>
</feature>
<feature type="transmembrane region" description="Helical" evidence="8">
    <location>
        <begin position="429"/>
        <end position="448"/>
    </location>
</feature>
<comment type="subcellular location">
    <subcellularLocation>
        <location evidence="1">Cell membrane</location>
        <topology evidence="1">Multi-pass membrane protein</topology>
    </subcellularLocation>
</comment>
<dbReference type="PROSITE" id="PS01303">
    <property type="entry name" value="BCCT"/>
    <property type="match status" value="1"/>
</dbReference>
<sequence length="532" mass="57468">MTNEHEELLPEELAPEESVYETDYTTGQDNIEVLGLDIHNPVFFASAALILSFAGSVLLFPDSAGGVLTHARDWTLQHFDWFFVLATNVIFLFCLFIGISRFGDIRLGGPDAKPDFGVLSWLSMLFSAGVGIGLVFYGAAEPTAYYTDWFGTPLDVAARTPEAERLAFSATIFHWGVTPWAVYAVMGLSLAFFTFNKGLPLTIRSAFYPLLGERVWGWPGHLIDLLAVVATIFGLATSLGLGAKQAASGLHFLFGVDNGLGTQIVLIAGITSMAIFSVVRGLDGGVKLLSNINIVIAILLLLFVIVAGPTLAIFKGFGLNAVAYAMDSFRLSNWIGRDDTEWFHGWTIFYWAWWISWSPFVGMFIARVSRGRTIREFLIAVMGVPVMVAIVWFTAFGMTAIDQVKDGVGVLPAGITEVSLVLFQMLENLPFHQISSFVAIVLLIVFFVTSSDSGSLVIDSITAGGKLHAPVPQRIFWATMEGLIAIVLLVGGGSAALSSLQAGAITAGLPFTVVLLACCVSLLRGLREELTG</sequence>
<accession>A0ABW1KWL7</accession>
<name>A0ABW1KWL7_9PROT</name>
<evidence type="ECO:0000256" key="1">
    <source>
        <dbReference type="ARBA" id="ARBA00004651"/>
    </source>
</evidence>
<feature type="transmembrane region" description="Helical" evidence="8">
    <location>
        <begin position="377"/>
        <end position="401"/>
    </location>
</feature>
<dbReference type="PANTHER" id="PTHR30047">
    <property type="entry name" value="HIGH-AFFINITY CHOLINE TRANSPORT PROTEIN-RELATED"/>
    <property type="match status" value="1"/>
</dbReference>
<evidence type="ECO:0000313" key="10">
    <source>
        <dbReference type="Proteomes" id="UP001596116"/>
    </source>
</evidence>
<feature type="transmembrane region" description="Helical" evidence="8">
    <location>
        <begin position="343"/>
        <end position="365"/>
    </location>
</feature>
<keyword evidence="3" id="KW-0813">Transport</keyword>
<evidence type="ECO:0000256" key="7">
    <source>
        <dbReference type="ARBA" id="ARBA00023136"/>
    </source>
</evidence>
<feature type="transmembrane region" description="Helical" evidence="8">
    <location>
        <begin position="119"/>
        <end position="140"/>
    </location>
</feature>
<gene>
    <name evidence="9" type="ORF">ACFMB1_05440</name>
</gene>
<dbReference type="InterPro" id="IPR018093">
    <property type="entry name" value="BCCT_CS"/>
</dbReference>
<evidence type="ECO:0000256" key="2">
    <source>
        <dbReference type="ARBA" id="ARBA00005658"/>
    </source>
</evidence>
<organism evidence="9 10">
    <name type="scientific">Hyphococcus aureus</name>
    <dbReference type="NCBI Taxonomy" id="2666033"/>
    <lineage>
        <taxon>Bacteria</taxon>
        <taxon>Pseudomonadati</taxon>
        <taxon>Pseudomonadota</taxon>
        <taxon>Alphaproteobacteria</taxon>
        <taxon>Parvularculales</taxon>
        <taxon>Parvularculaceae</taxon>
        <taxon>Hyphococcus</taxon>
    </lineage>
</organism>
<feature type="transmembrane region" description="Helical" evidence="8">
    <location>
        <begin position="172"/>
        <end position="195"/>
    </location>
</feature>
<feature type="transmembrane region" description="Helical" evidence="8">
    <location>
        <begin position="475"/>
        <end position="497"/>
    </location>
</feature>
<feature type="transmembrane region" description="Helical" evidence="8">
    <location>
        <begin position="260"/>
        <end position="282"/>
    </location>
</feature>
<evidence type="ECO:0000256" key="4">
    <source>
        <dbReference type="ARBA" id="ARBA00022475"/>
    </source>
</evidence>
<dbReference type="Pfam" id="PF02028">
    <property type="entry name" value="BCCT"/>
    <property type="match status" value="1"/>
</dbReference>
<keyword evidence="4" id="KW-1003">Cell membrane</keyword>
<comment type="similarity">
    <text evidence="2">Belongs to the BCCT transporter (TC 2.A.15) family.</text>
</comment>
<reference evidence="9 10" key="1">
    <citation type="submission" date="2024-09" db="EMBL/GenBank/DDBJ databases">
        <authorList>
            <person name="Zhang Z.-H."/>
        </authorList>
    </citation>
    <scope>NUCLEOTIDE SEQUENCE [LARGE SCALE GENOMIC DNA]</scope>
    <source>
        <strain evidence="9 10">HHTR114</strain>
    </source>
</reference>
<feature type="transmembrane region" description="Helical" evidence="8">
    <location>
        <begin position="503"/>
        <end position="523"/>
    </location>
</feature>
<evidence type="ECO:0000256" key="6">
    <source>
        <dbReference type="ARBA" id="ARBA00022989"/>
    </source>
</evidence>
<feature type="transmembrane region" description="Helical" evidence="8">
    <location>
        <begin position="216"/>
        <end position="240"/>
    </location>
</feature>
<comment type="caution">
    <text evidence="9">The sequence shown here is derived from an EMBL/GenBank/DDBJ whole genome shotgun (WGS) entry which is preliminary data.</text>
</comment>
<dbReference type="InterPro" id="IPR000060">
    <property type="entry name" value="BCCT_transptr"/>
</dbReference>
<dbReference type="EMBL" id="JBHPON010000001">
    <property type="protein sequence ID" value="MFC6034977.1"/>
    <property type="molecule type" value="Genomic_DNA"/>
</dbReference>
<evidence type="ECO:0000256" key="5">
    <source>
        <dbReference type="ARBA" id="ARBA00022692"/>
    </source>
</evidence>
<evidence type="ECO:0000256" key="8">
    <source>
        <dbReference type="SAM" id="Phobius"/>
    </source>
</evidence>
<evidence type="ECO:0000256" key="3">
    <source>
        <dbReference type="ARBA" id="ARBA00022448"/>
    </source>
</evidence>
<proteinExistence type="inferred from homology"/>
<feature type="transmembrane region" description="Helical" evidence="8">
    <location>
        <begin position="81"/>
        <end position="99"/>
    </location>
</feature>
<dbReference type="Proteomes" id="UP001596116">
    <property type="component" value="Unassembled WGS sequence"/>
</dbReference>
<feature type="transmembrane region" description="Helical" evidence="8">
    <location>
        <begin position="294"/>
        <end position="323"/>
    </location>
</feature>
<keyword evidence="7 8" id="KW-0472">Membrane</keyword>
<protein>
    <submittedName>
        <fullName evidence="9">BCCT family transporter</fullName>
    </submittedName>
</protein>
<evidence type="ECO:0000313" key="9">
    <source>
        <dbReference type="EMBL" id="MFC6034977.1"/>
    </source>
</evidence>